<dbReference type="InterPro" id="IPR001650">
    <property type="entry name" value="Helicase_C-like"/>
</dbReference>
<feature type="domain" description="Helicase ATP-binding" evidence="5">
    <location>
        <begin position="169"/>
        <end position="316"/>
    </location>
</feature>
<dbReference type="PROSITE" id="PS51194">
    <property type="entry name" value="HELICASE_CTER"/>
    <property type="match status" value="1"/>
</dbReference>
<dbReference type="GO" id="GO:0004386">
    <property type="term" value="F:helicase activity"/>
    <property type="evidence" value="ECO:0007669"/>
    <property type="project" value="UniProtKB-KW"/>
</dbReference>
<proteinExistence type="predicted"/>
<dbReference type="GO" id="GO:0140097">
    <property type="term" value="F:catalytic activity, acting on DNA"/>
    <property type="evidence" value="ECO:0007669"/>
    <property type="project" value="UniProtKB-ARBA"/>
</dbReference>
<dbReference type="PANTHER" id="PTHR11274">
    <property type="entry name" value="RAD25/XP-B DNA REPAIR HELICASE"/>
    <property type="match status" value="1"/>
</dbReference>
<dbReference type="GO" id="GO:0005524">
    <property type="term" value="F:ATP binding"/>
    <property type="evidence" value="ECO:0007669"/>
    <property type="project" value="UniProtKB-KW"/>
</dbReference>
<dbReference type="CDD" id="cd17926">
    <property type="entry name" value="DEXHc_RE"/>
    <property type="match status" value="1"/>
</dbReference>
<dbReference type="InterPro" id="IPR014001">
    <property type="entry name" value="Helicase_ATP-bd"/>
</dbReference>
<feature type="domain" description="Helicase C-terminal" evidence="6">
    <location>
        <begin position="411"/>
        <end position="546"/>
    </location>
</feature>
<dbReference type="InterPro" id="IPR050615">
    <property type="entry name" value="ATP-dep_DNA_Helicase"/>
</dbReference>
<comment type="caution">
    <text evidence="7">The sequence shown here is derived from an EMBL/GenBank/DDBJ whole genome shotgun (WGS) entry which is preliminary data.</text>
</comment>
<dbReference type="GO" id="GO:0016787">
    <property type="term" value="F:hydrolase activity"/>
    <property type="evidence" value="ECO:0007669"/>
    <property type="project" value="UniProtKB-KW"/>
</dbReference>
<dbReference type="PANTHER" id="PTHR11274:SF0">
    <property type="entry name" value="GENERAL TRANSCRIPTION AND DNA REPAIR FACTOR IIH HELICASE SUBUNIT XPB"/>
    <property type="match status" value="1"/>
</dbReference>
<name>A0A7C4H5C2_9CREN</name>
<accession>A0A7C4H5C2</accession>
<reference evidence="7" key="1">
    <citation type="journal article" date="2020" name="mSystems">
        <title>Genome- and Community-Level Interaction Insights into Carbon Utilization and Element Cycling Functions of Hydrothermarchaeota in Hydrothermal Sediment.</title>
        <authorList>
            <person name="Zhou Z."/>
            <person name="Liu Y."/>
            <person name="Xu W."/>
            <person name="Pan J."/>
            <person name="Luo Z.H."/>
            <person name="Li M."/>
        </authorList>
    </citation>
    <scope>NUCLEOTIDE SEQUENCE [LARGE SCALE GENOMIC DNA]</scope>
    <source>
        <strain evidence="7">SpSt-658</strain>
    </source>
</reference>
<sequence>MDIVLLFRIKNRDLLSTFEIDMLNAIADKIREGVLSLYRLNPVKVAKYGIEKTLKLLEDLNVYVPEDVQRVIREIARDSIDIYIDFDELGLILYTHDISFIDILKAKNLVYYDEEKGLWRSLPKDLNIVLDVAHMKRYKCRTSFTIDYDLGIELKPKVTLRDYQEEAYRKWRENNCRGVIALPVAAGKTYIALKAIEDLKLKTLVLVPTIDLLHQWRDNMAKFLGIPRDAIAVYGGGSRDIGDITVMTYDSASMNLHKYFNIFGLIVLDECHHAVSRSYRNALVMSTAPCRLGLTATPFRSDGLHKYYEYIIGPIIYFIEKDVLQSRGYLASHREERIYVELSREELEMYKKYMRRYLDFCEKRLPNVRDSKKRFQIVLRMAGRDPEAREALRAKHRARRIALSTDKKIRVVEELLNKYRDEKILIFSRYTDIVRKISRLFLIPRILHDTPEDERKKYLDMFRRGEIRILATAMALDEGVDVPDASMAIVISGTGSYREYIQRLGRILRPKDREAILIEIITKRTDEPLLAKRRRKFEIFNEDEAR</sequence>
<organism evidence="7">
    <name type="scientific">Ignisphaera aggregans</name>
    <dbReference type="NCBI Taxonomy" id="334771"/>
    <lineage>
        <taxon>Archaea</taxon>
        <taxon>Thermoproteota</taxon>
        <taxon>Thermoprotei</taxon>
        <taxon>Desulfurococcales</taxon>
        <taxon>Desulfurococcaceae</taxon>
        <taxon>Ignisphaera</taxon>
    </lineage>
</organism>
<keyword evidence="1" id="KW-0547">Nucleotide-binding</keyword>
<evidence type="ECO:0000256" key="1">
    <source>
        <dbReference type="ARBA" id="ARBA00022741"/>
    </source>
</evidence>
<dbReference type="SMART" id="SM00487">
    <property type="entry name" value="DEXDc"/>
    <property type="match status" value="1"/>
</dbReference>
<dbReference type="InterPro" id="IPR006935">
    <property type="entry name" value="Helicase/UvrB_N"/>
</dbReference>
<dbReference type="GO" id="GO:0003677">
    <property type="term" value="F:DNA binding"/>
    <property type="evidence" value="ECO:0007669"/>
    <property type="project" value="InterPro"/>
</dbReference>
<keyword evidence="3 7" id="KW-0347">Helicase</keyword>
<dbReference type="SUPFAM" id="SSF52540">
    <property type="entry name" value="P-loop containing nucleoside triphosphate hydrolases"/>
    <property type="match status" value="1"/>
</dbReference>
<gene>
    <name evidence="7" type="ORF">ENU31_02975</name>
</gene>
<evidence type="ECO:0000313" key="7">
    <source>
        <dbReference type="EMBL" id="HGM07355.1"/>
    </source>
</evidence>
<evidence type="ECO:0000256" key="2">
    <source>
        <dbReference type="ARBA" id="ARBA00022801"/>
    </source>
</evidence>
<dbReference type="PROSITE" id="PS51192">
    <property type="entry name" value="HELICASE_ATP_BIND_1"/>
    <property type="match status" value="1"/>
</dbReference>
<dbReference type="InterPro" id="IPR027417">
    <property type="entry name" value="P-loop_NTPase"/>
</dbReference>
<protein>
    <submittedName>
        <fullName evidence="7">DEAD/DEAH box helicase</fullName>
    </submittedName>
</protein>
<evidence type="ECO:0000259" key="5">
    <source>
        <dbReference type="PROSITE" id="PS51192"/>
    </source>
</evidence>
<dbReference type="Gene3D" id="3.40.50.300">
    <property type="entry name" value="P-loop containing nucleotide triphosphate hydrolases"/>
    <property type="match status" value="2"/>
</dbReference>
<dbReference type="AlphaFoldDB" id="A0A7C4H5C2"/>
<dbReference type="Pfam" id="PF00271">
    <property type="entry name" value="Helicase_C"/>
    <property type="match status" value="1"/>
</dbReference>
<evidence type="ECO:0000256" key="4">
    <source>
        <dbReference type="ARBA" id="ARBA00022840"/>
    </source>
</evidence>
<dbReference type="SMART" id="SM00490">
    <property type="entry name" value="HELICc"/>
    <property type="match status" value="1"/>
</dbReference>
<evidence type="ECO:0000259" key="6">
    <source>
        <dbReference type="PROSITE" id="PS51194"/>
    </source>
</evidence>
<keyword evidence="4" id="KW-0067">ATP-binding</keyword>
<dbReference type="EMBL" id="DTCA01000094">
    <property type="protein sequence ID" value="HGM07355.1"/>
    <property type="molecule type" value="Genomic_DNA"/>
</dbReference>
<evidence type="ECO:0000256" key="3">
    <source>
        <dbReference type="ARBA" id="ARBA00022806"/>
    </source>
</evidence>
<dbReference type="Pfam" id="PF04851">
    <property type="entry name" value="ResIII"/>
    <property type="match status" value="1"/>
</dbReference>
<keyword evidence="2" id="KW-0378">Hydrolase</keyword>